<protein>
    <submittedName>
        <fullName evidence="6">Uncharacterized protein</fullName>
    </submittedName>
</protein>
<comment type="subcellular location">
    <subcellularLocation>
        <location evidence="1">Cell outer membrane</location>
    </subcellularLocation>
</comment>
<proteinExistence type="predicted"/>
<sequence>MKNMQKSIQKAFLLANAMGVLATQGIFASQIASGIALADNERERESSSRTIPTKSWQVDSSKSSNSKNIDSNATKSKQQNKNIAKLALVESTQDFDSPTTQATQTTKRYDKPQKDASQTITERDLGRIVAYGSPDVKSSSTAKYQSNAGVISKSMIQTHPSGNGDIGSILRLLPNVQFDNAQNRSTAQGEIDPANISISGGLYYQNNFQIDGLNINNDLDPHGEVNNNINTLRGGQNQGFAIDTSLLEGIVVQDSNISAAYGRFSGGVIEATVRKPRRNAGEINGWRANISYQFTSSDLTEYHLDKSSEEYFYASASEAYQPNFHKHIIRASTEGYITDKVGLVASFNTTQSFIPLKSYPQTTAANTAYIGTEVGGTRQQKRQSYNFYAKMNYDITENLTLEAYLGYMPQTNTYFTNNAKDSFYQMDSGGIQSGLKASLQTPIGFWLNSLGYTRIENSRRSDKNYYISWYGSSIHNWAYTNVTTGNSGRAIEGGYGDLDTLQDTLSLKSDFTFNSLSWGIFDNVFRIGTEINYQKVQRNRLEDVYFTSGLPLNTNTNTCYKDQFGIGQDFCSSGDTFTTGTTQANANWSGQYFNALQVYQAGKTSLDSVSYGIFAEDDMKLDLNFERVKIGELNARIGVRLDGDDYMSKHTIAPRFSLGYITPIAKSYQTTLTFGANRYYGRNLFSYRLYDNEQNLRKNYTRTSSNQPFVESNTTNNSTYKFNKLKVPYDDELMGAISQNLNYAQIAFKYIYRQGRDEIMRRSRTNSNGLPSLEGYSNNYTIWTNDGSSQSHIFSLSVKNIKPISTYGVAHNYLFAFDYTRTSRTYNLLSADEAYYNDTLIKYNGEIINYRDRPVENWARPFTLRLDTTHAFKIAKTKWVWNNFFRFRAGYDRMVILTRTDPRYDSSFLGSQYGKMRFPNAFSWDMRLGFELDMYNGQTLYMNVDIFNVLNSKIKSTIANTAYAGSTSSGAFASSSAVAVYEVGRQFWLQLGYKF</sequence>
<comment type="caution">
    <text evidence="6">The sequence shown here is derived from an EMBL/GenBank/DDBJ whole genome shotgun (WGS) entry which is preliminary data.</text>
</comment>
<feature type="compositionally biased region" description="Polar residues" evidence="4">
    <location>
        <begin position="48"/>
        <end position="58"/>
    </location>
</feature>
<gene>
    <name evidence="6" type="ORF">HMPREF2086_01661</name>
</gene>
<accession>V8C716</accession>
<feature type="chain" id="PRO_5004767253" evidence="5">
    <location>
        <begin position="23"/>
        <end position="995"/>
    </location>
</feature>
<dbReference type="RefSeq" id="WP_023928419.1">
    <property type="nucleotide sequence ID" value="NZ_KI669455.1"/>
</dbReference>
<dbReference type="STRING" id="1357400.HMPREF2086_01661"/>
<evidence type="ECO:0000313" key="6">
    <source>
        <dbReference type="EMBL" id="ETD22862.1"/>
    </source>
</evidence>
<name>V8C716_9HELI</name>
<evidence type="ECO:0000256" key="4">
    <source>
        <dbReference type="SAM" id="MobiDB-lite"/>
    </source>
</evidence>
<feature type="compositionally biased region" description="Polar residues" evidence="4">
    <location>
        <begin position="90"/>
        <end position="106"/>
    </location>
</feature>
<keyword evidence="3" id="KW-0998">Cell outer membrane</keyword>
<keyword evidence="7" id="KW-1185">Reference proteome</keyword>
<evidence type="ECO:0000256" key="2">
    <source>
        <dbReference type="ARBA" id="ARBA00023136"/>
    </source>
</evidence>
<feature type="compositionally biased region" description="Low complexity" evidence="4">
    <location>
        <begin position="59"/>
        <end position="72"/>
    </location>
</feature>
<evidence type="ECO:0000313" key="7">
    <source>
        <dbReference type="Proteomes" id="UP000018731"/>
    </source>
</evidence>
<dbReference type="PATRIC" id="fig|1357400.3.peg.2235"/>
<organism evidence="6 7">
    <name type="scientific">Helicobacter macacae MIT 99-5501</name>
    <dbReference type="NCBI Taxonomy" id="1357400"/>
    <lineage>
        <taxon>Bacteria</taxon>
        <taxon>Pseudomonadati</taxon>
        <taxon>Campylobacterota</taxon>
        <taxon>Epsilonproteobacteria</taxon>
        <taxon>Campylobacterales</taxon>
        <taxon>Helicobacteraceae</taxon>
        <taxon>Helicobacter</taxon>
    </lineage>
</organism>
<keyword evidence="2" id="KW-0472">Membrane</keyword>
<dbReference type="InterPro" id="IPR036942">
    <property type="entry name" value="Beta-barrel_TonB_sf"/>
</dbReference>
<dbReference type="HOGENOM" id="CLU_012991_0_0_7"/>
<keyword evidence="5" id="KW-0732">Signal</keyword>
<dbReference type="eggNOG" id="COG1629">
    <property type="taxonomic scope" value="Bacteria"/>
</dbReference>
<feature type="region of interest" description="Disordered" evidence="4">
    <location>
        <begin position="39"/>
        <end position="119"/>
    </location>
</feature>
<dbReference type="SUPFAM" id="SSF56935">
    <property type="entry name" value="Porins"/>
    <property type="match status" value="1"/>
</dbReference>
<dbReference type="EMBL" id="AZJI01000007">
    <property type="protein sequence ID" value="ETD22862.1"/>
    <property type="molecule type" value="Genomic_DNA"/>
</dbReference>
<dbReference type="Gene3D" id="2.40.170.20">
    <property type="entry name" value="TonB-dependent receptor, beta-barrel domain"/>
    <property type="match status" value="1"/>
</dbReference>
<dbReference type="AlphaFoldDB" id="V8C716"/>
<evidence type="ECO:0000256" key="1">
    <source>
        <dbReference type="ARBA" id="ARBA00004442"/>
    </source>
</evidence>
<feature type="compositionally biased region" description="Polar residues" evidence="4">
    <location>
        <begin position="73"/>
        <end position="82"/>
    </location>
</feature>
<dbReference type="GO" id="GO:0009279">
    <property type="term" value="C:cell outer membrane"/>
    <property type="evidence" value="ECO:0007669"/>
    <property type="project" value="UniProtKB-SubCell"/>
</dbReference>
<reference evidence="6 7" key="1">
    <citation type="journal article" date="2014" name="Genome Announc.">
        <title>Draft genome sequences of six enterohepatic helicobacter species isolated from humans and one from rhesus macaques.</title>
        <authorList>
            <person name="Shen Z."/>
            <person name="Sheh A."/>
            <person name="Young S.K."/>
            <person name="Abouelliel A."/>
            <person name="Ward D.V."/>
            <person name="Earl A.M."/>
            <person name="Fox J.G."/>
        </authorList>
    </citation>
    <scope>NUCLEOTIDE SEQUENCE [LARGE SCALE GENOMIC DNA]</scope>
    <source>
        <strain evidence="6 7">MIT 99-5501</strain>
    </source>
</reference>
<evidence type="ECO:0000256" key="3">
    <source>
        <dbReference type="ARBA" id="ARBA00023237"/>
    </source>
</evidence>
<feature type="signal peptide" evidence="5">
    <location>
        <begin position="1"/>
        <end position="22"/>
    </location>
</feature>
<evidence type="ECO:0000256" key="5">
    <source>
        <dbReference type="SAM" id="SignalP"/>
    </source>
</evidence>
<dbReference type="Proteomes" id="UP000018731">
    <property type="component" value="Unassembled WGS sequence"/>
</dbReference>